<feature type="transmembrane region" description="Helical" evidence="6">
    <location>
        <begin position="201"/>
        <end position="223"/>
    </location>
</feature>
<reference evidence="8 9" key="1">
    <citation type="submission" date="2017-11" db="EMBL/GenBank/DDBJ databases">
        <title>Genome-resolved metagenomics identifies genetic mobility, metabolic interactions, and unexpected diversity in perchlorate-reducing communities.</title>
        <authorList>
            <person name="Barnum T.P."/>
            <person name="Figueroa I.A."/>
            <person name="Carlstrom C.I."/>
            <person name="Lucas L.N."/>
            <person name="Engelbrektson A.L."/>
            <person name="Coates J.D."/>
        </authorList>
    </citation>
    <scope>NUCLEOTIDE SEQUENCE [LARGE SCALE GENOMIC DNA]</scope>
    <source>
        <strain evidence="8">BM301</strain>
    </source>
</reference>
<comment type="caution">
    <text evidence="8">The sequence shown here is derived from an EMBL/GenBank/DDBJ whole genome shotgun (WGS) entry which is preliminary data.</text>
</comment>
<keyword evidence="3 6" id="KW-0812">Transmembrane</keyword>
<feature type="transmembrane region" description="Helical" evidence="6">
    <location>
        <begin position="113"/>
        <end position="132"/>
    </location>
</feature>
<protein>
    <submittedName>
        <fullName evidence="8">Anion transporter</fullName>
    </submittedName>
</protein>
<dbReference type="PANTHER" id="PTHR10283">
    <property type="entry name" value="SOLUTE CARRIER FAMILY 13 MEMBER"/>
    <property type="match status" value="1"/>
</dbReference>
<dbReference type="GO" id="GO:0015141">
    <property type="term" value="F:succinate transmembrane transporter activity"/>
    <property type="evidence" value="ECO:0007669"/>
    <property type="project" value="UniProtKB-ARBA"/>
</dbReference>
<sequence length="447" mass="47934">MDQRWITLGGATLIALALYWGVDLAEPLRIGLSILAFIALLWVTETFHITITALLIPILAVASGIFDTTEALKNFAHPIIFLFMGGFALAAALHRQQLDERLAGLVMRAAHGALSRATLLIFVTTAFVSMWISNTATTAMMLPLALGLLAAQPYETHRSTYWYLLLGVAYSANIGGIGTLVGSPPNAIAAAASGISFVEWLSFGLPVVLVLLPLMLLLLWLVFRPDLTLRLKPPAGTPDNRRLTRQQKLTLGVFLLTVLLWLTSRPLSQWLGIDANFDSLVAIMAIVLIAALRLVEWRDIENSANWGVLLLFGGGLTLSALLKETGTSVFLAEGAAGLLQGAPLLLLLLVIVLFMVILTEFASNTASSALMVPIFASIAEAMGISATIMAVVIAIAASCAFMLPVATPPNAIVYGSGYIPQSQMMRAGMVMNLVLACLISLVTWWII</sequence>
<dbReference type="InterPro" id="IPR031312">
    <property type="entry name" value="Na/sul_symport_CS"/>
</dbReference>
<name>A0A2N6D0Y6_9GAMM</name>
<dbReference type="InterPro" id="IPR004680">
    <property type="entry name" value="Cit_transptr-like_dom"/>
</dbReference>
<dbReference type="AlphaFoldDB" id="A0A2N6D0Y6"/>
<comment type="subcellular location">
    <subcellularLocation>
        <location evidence="1">Membrane</location>
        <topology evidence="1">Multi-pass membrane protein</topology>
    </subcellularLocation>
</comment>
<gene>
    <name evidence="8" type="ORF">C0630_00075</name>
</gene>
<dbReference type="PROSITE" id="PS01271">
    <property type="entry name" value="NA_SULFATE"/>
    <property type="match status" value="1"/>
</dbReference>
<evidence type="ECO:0000313" key="8">
    <source>
        <dbReference type="EMBL" id="PLX63350.1"/>
    </source>
</evidence>
<keyword evidence="2" id="KW-0813">Transport</keyword>
<feature type="transmembrane region" description="Helical" evidence="6">
    <location>
        <begin position="34"/>
        <end position="63"/>
    </location>
</feature>
<dbReference type="InterPro" id="IPR001898">
    <property type="entry name" value="SLC13A/DASS"/>
</dbReference>
<dbReference type="PANTHER" id="PTHR10283:SF82">
    <property type="entry name" value="SOLUTE CARRIER FAMILY 13 MEMBER 2"/>
    <property type="match status" value="1"/>
</dbReference>
<proteinExistence type="predicted"/>
<dbReference type="GO" id="GO:0005886">
    <property type="term" value="C:plasma membrane"/>
    <property type="evidence" value="ECO:0007669"/>
    <property type="project" value="TreeGrafter"/>
</dbReference>
<accession>A0A2N6D0Y6</accession>
<organism evidence="8 9">
    <name type="scientific">Sedimenticola selenatireducens</name>
    <dbReference type="NCBI Taxonomy" id="191960"/>
    <lineage>
        <taxon>Bacteria</taxon>
        <taxon>Pseudomonadati</taxon>
        <taxon>Pseudomonadota</taxon>
        <taxon>Gammaproteobacteria</taxon>
        <taxon>Chromatiales</taxon>
        <taxon>Sedimenticolaceae</taxon>
        <taxon>Sedimenticola</taxon>
    </lineage>
</organism>
<evidence type="ECO:0000256" key="1">
    <source>
        <dbReference type="ARBA" id="ARBA00004141"/>
    </source>
</evidence>
<dbReference type="NCBIfam" id="TIGR00785">
    <property type="entry name" value="dass"/>
    <property type="match status" value="1"/>
</dbReference>
<feature type="transmembrane region" description="Helical" evidence="6">
    <location>
        <begin position="75"/>
        <end position="93"/>
    </location>
</feature>
<keyword evidence="4 6" id="KW-1133">Transmembrane helix</keyword>
<feature type="transmembrane region" description="Helical" evidence="6">
    <location>
        <begin position="279"/>
        <end position="295"/>
    </location>
</feature>
<evidence type="ECO:0000256" key="6">
    <source>
        <dbReference type="SAM" id="Phobius"/>
    </source>
</evidence>
<evidence type="ECO:0000313" key="9">
    <source>
        <dbReference type="Proteomes" id="UP000235015"/>
    </source>
</evidence>
<dbReference type="Pfam" id="PF03600">
    <property type="entry name" value="CitMHS"/>
    <property type="match status" value="1"/>
</dbReference>
<evidence type="ECO:0000259" key="7">
    <source>
        <dbReference type="Pfam" id="PF03600"/>
    </source>
</evidence>
<feature type="transmembrane region" description="Helical" evidence="6">
    <location>
        <begin position="249"/>
        <end position="267"/>
    </location>
</feature>
<evidence type="ECO:0000256" key="3">
    <source>
        <dbReference type="ARBA" id="ARBA00022692"/>
    </source>
</evidence>
<feature type="transmembrane region" description="Helical" evidence="6">
    <location>
        <begin position="6"/>
        <end position="22"/>
    </location>
</feature>
<feature type="domain" description="Citrate transporter-like" evidence="7">
    <location>
        <begin position="40"/>
        <end position="396"/>
    </location>
</feature>
<dbReference type="EMBL" id="PKUN01000001">
    <property type="protein sequence ID" value="PLX63350.1"/>
    <property type="molecule type" value="Genomic_DNA"/>
</dbReference>
<feature type="transmembrane region" description="Helical" evidence="6">
    <location>
        <begin position="374"/>
        <end position="403"/>
    </location>
</feature>
<dbReference type="Proteomes" id="UP000235015">
    <property type="component" value="Unassembled WGS sequence"/>
</dbReference>
<feature type="transmembrane region" description="Helical" evidence="6">
    <location>
        <begin position="423"/>
        <end position="446"/>
    </location>
</feature>
<keyword evidence="5 6" id="KW-0472">Membrane</keyword>
<evidence type="ECO:0000256" key="5">
    <source>
        <dbReference type="ARBA" id="ARBA00023136"/>
    </source>
</evidence>
<dbReference type="RefSeq" id="WP_273437101.1">
    <property type="nucleotide sequence ID" value="NZ_PKUN01000001.1"/>
</dbReference>
<evidence type="ECO:0000256" key="4">
    <source>
        <dbReference type="ARBA" id="ARBA00022989"/>
    </source>
</evidence>
<feature type="transmembrane region" description="Helical" evidence="6">
    <location>
        <begin position="161"/>
        <end position="181"/>
    </location>
</feature>
<dbReference type="STRING" id="1111735.GCA_000428045_03562"/>
<dbReference type="CDD" id="cd01115">
    <property type="entry name" value="SLC13_permease"/>
    <property type="match status" value="1"/>
</dbReference>
<evidence type="ECO:0000256" key="2">
    <source>
        <dbReference type="ARBA" id="ARBA00022448"/>
    </source>
</evidence>
<feature type="transmembrane region" description="Helical" evidence="6">
    <location>
        <begin position="342"/>
        <end position="362"/>
    </location>
</feature>
<feature type="transmembrane region" description="Helical" evidence="6">
    <location>
        <begin position="304"/>
        <end position="322"/>
    </location>
</feature>